<sequence>MTLPHREHPLPRTPAASPAPSTARAAAGLTTPGRPEAARASGLPEAIRTSRPPDRAAVPGRSRAAADPPRPDATTGPAGSDPTGSHAATSPAASDTTGGPGGSPVTAGPAASDATSRPTDSHATTSPARSDATRRPTDSHAATTSPARSDTTRRPTDSHPTTSPAFSDTTRRPTDSHPTTSPAGSDTTGGPTGLSAAAGMPEAPTAYGASGLRSALSGTPAAGPVPGVASPGTTDRLDWPAEKAPPARADWRDRLTLATDLALIGIAVTALALPVVTAPAALAAGSAAVHDRCRDGRLPGWRPVLRQFRRGILPGVPALSAAAALLIDLIAVRGGGVPGGPVLFAVTGVVAVWLSGVAALTLVALGRAPDRTWRAAAAWAWDRPKCATALAVTGVIAFFLALAVPVTLPLVIGFHLFAIHMISDRLAR</sequence>
<dbReference type="Proteomes" id="UP000320239">
    <property type="component" value="Unassembled WGS sequence"/>
</dbReference>
<gene>
    <name evidence="3" type="ORF">FHX34_103218</name>
</gene>
<feature type="compositionally biased region" description="Basic and acidic residues" evidence="1">
    <location>
        <begin position="1"/>
        <end position="10"/>
    </location>
</feature>
<keyword evidence="2" id="KW-0812">Transmembrane</keyword>
<dbReference type="AlphaFoldDB" id="A0A561WA09"/>
<feature type="transmembrane region" description="Helical" evidence="2">
    <location>
        <begin position="261"/>
        <end position="290"/>
    </location>
</feature>
<evidence type="ECO:0000313" key="4">
    <source>
        <dbReference type="Proteomes" id="UP000320239"/>
    </source>
</evidence>
<feature type="transmembrane region" description="Helical" evidence="2">
    <location>
        <begin position="311"/>
        <end position="331"/>
    </location>
</feature>
<feature type="transmembrane region" description="Helical" evidence="2">
    <location>
        <begin position="386"/>
        <end position="404"/>
    </location>
</feature>
<protein>
    <submittedName>
        <fullName evidence="3">Uncharacterized protein</fullName>
    </submittedName>
</protein>
<dbReference type="EMBL" id="VIWY01000003">
    <property type="protein sequence ID" value="TWG20689.1"/>
    <property type="molecule type" value="Genomic_DNA"/>
</dbReference>
<evidence type="ECO:0000313" key="3">
    <source>
        <dbReference type="EMBL" id="TWG20689.1"/>
    </source>
</evidence>
<evidence type="ECO:0000256" key="2">
    <source>
        <dbReference type="SAM" id="Phobius"/>
    </source>
</evidence>
<feature type="compositionally biased region" description="Polar residues" evidence="1">
    <location>
        <begin position="140"/>
        <end position="149"/>
    </location>
</feature>
<feature type="transmembrane region" description="Helical" evidence="2">
    <location>
        <begin position="343"/>
        <end position="365"/>
    </location>
</feature>
<feature type="compositionally biased region" description="Polar residues" evidence="1">
    <location>
        <begin position="113"/>
        <end position="128"/>
    </location>
</feature>
<comment type="caution">
    <text evidence="3">The sequence shown here is derived from an EMBL/GenBank/DDBJ whole genome shotgun (WGS) entry which is preliminary data.</text>
</comment>
<keyword evidence="4" id="KW-1185">Reference proteome</keyword>
<name>A0A561WA09_ACTTI</name>
<feature type="compositionally biased region" description="Low complexity" evidence="1">
    <location>
        <begin position="217"/>
        <end position="234"/>
    </location>
</feature>
<evidence type="ECO:0000256" key="1">
    <source>
        <dbReference type="SAM" id="MobiDB-lite"/>
    </source>
</evidence>
<organism evidence="3 4">
    <name type="scientific">Actinoplanes teichomyceticus</name>
    <dbReference type="NCBI Taxonomy" id="1867"/>
    <lineage>
        <taxon>Bacteria</taxon>
        <taxon>Bacillati</taxon>
        <taxon>Actinomycetota</taxon>
        <taxon>Actinomycetes</taxon>
        <taxon>Micromonosporales</taxon>
        <taxon>Micromonosporaceae</taxon>
        <taxon>Actinoplanes</taxon>
    </lineage>
</organism>
<reference evidence="3 4" key="1">
    <citation type="submission" date="2019-06" db="EMBL/GenBank/DDBJ databases">
        <title>Sequencing the genomes of 1000 actinobacteria strains.</title>
        <authorList>
            <person name="Klenk H.-P."/>
        </authorList>
    </citation>
    <scope>NUCLEOTIDE SEQUENCE [LARGE SCALE GENOMIC DNA]</scope>
    <source>
        <strain evidence="3 4">DSM 43866</strain>
    </source>
</reference>
<feature type="compositionally biased region" description="Low complexity" evidence="1">
    <location>
        <begin position="13"/>
        <end position="27"/>
    </location>
</feature>
<keyword evidence="2" id="KW-0472">Membrane</keyword>
<feature type="compositionally biased region" description="Polar residues" evidence="1">
    <location>
        <begin position="82"/>
        <end position="97"/>
    </location>
</feature>
<keyword evidence="2" id="KW-1133">Transmembrane helix</keyword>
<dbReference type="RefSeq" id="WP_239082465.1">
    <property type="nucleotide sequence ID" value="NZ_BOMX01000104.1"/>
</dbReference>
<feature type="compositionally biased region" description="Polar residues" evidence="1">
    <location>
        <begin position="158"/>
        <end position="168"/>
    </location>
</feature>
<proteinExistence type="predicted"/>
<feature type="region of interest" description="Disordered" evidence="1">
    <location>
        <begin position="1"/>
        <end position="245"/>
    </location>
</feature>
<feature type="compositionally biased region" description="Low complexity" evidence="1">
    <location>
        <begin position="59"/>
        <end position="79"/>
    </location>
</feature>
<feature type="compositionally biased region" description="Polar residues" evidence="1">
    <location>
        <begin position="176"/>
        <end position="189"/>
    </location>
</feature>
<accession>A0A561WA09</accession>